<dbReference type="InterPro" id="IPR010499">
    <property type="entry name" value="AraC_E-bd"/>
</dbReference>
<dbReference type="InterPro" id="IPR011256">
    <property type="entry name" value="Reg_factor_effector_dom_sf"/>
</dbReference>
<keyword evidence="1" id="KW-0238">DNA-binding</keyword>
<dbReference type="Gene3D" id="3.20.80.10">
    <property type="entry name" value="Regulatory factor, effector binding domain"/>
    <property type="match status" value="1"/>
</dbReference>
<dbReference type="Pfam" id="PF13411">
    <property type="entry name" value="MerR_1"/>
    <property type="match status" value="1"/>
</dbReference>
<dbReference type="SMART" id="SM00422">
    <property type="entry name" value="HTH_MERR"/>
    <property type="match status" value="1"/>
</dbReference>
<dbReference type="AlphaFoldDB" id="A0A7W8AI86"/>
<accession>A0A7W8AI86</accession>
<evidence type="ECO:0000256" key="1">
    <source>
        <dbReference type="ARBA" id="ARBA00023125"/>
    </source>
</evidence>
<dbReference type="InterPro" id="IPR029442">
    <property type="entry name" value="GyrI-like"/>
</dbReference>
<dbReference type="SUPFAM" id="SSF46955">
    <property type="entry name" value="Putative DNA-binding domain"/>
    <property type="match status" value="1"/>
</dbReference>
<dbReference type="GO" id="GO:0003677">
    <property type="term" value="F:DNA binding"/>
    <property type="evidence" value="ECO:0007669"/>
    <property type="project" value="UniProtKB-KW"/>
</dbReference>
<proteinExistence type="predicted"/>
<keyword evidence="4" id="KW-1185">Reference proteome</keyword>
<name>A0A7W8AI86_9HYPH</name>
<dbReference type="Proteomes" id="UP000531231">
    <property type="component" value="Unassembled WGS sequence"/>
</dbReference>
<dbReference type="InterPro" id="IPR009061">
    <property type="entry name" value="DNA-bd_dom_put_sf"/>
</dbReference>
<evidence type="ECO:0000313" key="4">
    <source>
        <dbReference type="Proteomes" id="UP000531231"/>
    </source>
</evidence>
<dbReference type="Gene3D" id="1.10.1660.10">
    <property type="match status" value="1"/>
</dbReference>
<sequence>MLTIGQMARSQGVTTKTLRHYDSIGLFSPCLSGQDNGYRYYRPEQIVTLGRIVWLRQLGMALDEIKALAASGGLDSVEKMHASLQNHAVQLEADINRRQKTLDHLYRYLAQPERKMPELQKPERVFFAAQRIIGMCWYPEDEGSIAQMWDRFEAREHEIERLNEPVGTFGICQPLEDGQWRYIAGLPVGADATIPEGLVAMEIPGRYYAKVEHQGEVTTLPETFRAAYSEWLPSAGMQPDEGPEFEYSGARFLGPMNPESVTEIYIPLK</sequence>
<feature type="domain" description="HTH merR-type" evidence="2">
    <location>
        <begin position="1"/>
        <end position="71"/>
    </location>
</feature>
<gene>
    <name evidence="3" type="ORF">HNQ68_001376</name>
</gene>
<dbReference type="SMART" id="SM00871">
    <property type="entry name" value="AraC_E_bind"/>
    <property type="match status" value="1"/>
</dbReference>
<dbReference type="RefSeq" id="WP_151159223.1">
    <property type="nucleotide sequence ID" value="NZ_JACHIL010000002.1"/>
</dbReference>
<dbReference type="InterPro" id="IPR000551">
    <property type="entry name" value="MerR-type_HTH_dom"/>
</dbReference>
<dbReference type="PANTHER" id="PTHR30204:SF97">
    <property type="entry name" value="MERR FAMILY REGULATORY PROTEIN"/>
    <property type="match status" value="1"/>
</dbReference>
<dbReference type="CDD" id="cd01107">
    <property type="entry name" value="HTH_BmrR"/>
    <property type="match status" value="1"/>
</dbReference>
<dbReference type="SUPFAM" id="SSF55136">
    <property type="entry name" value="Probable bacterial effector-binding domain"/>
    <property type="match status" value="1"/>
</dbReference>
<evidence type="ECO:0000313" key="3">
    <source>
        <dbReference type="EMBL" id="MBB5090852.1"/>
    </source>
</evidence>
<dbReference type="InterPro" id="IPR047057">
    <property type="entry name" value="MerR_fam"/>
</dbReference>
<evidence type="ECO:0000259" key="2">
    <source>
        <dbReference type="PROSITE" id="PS50937"/>
    </source>
</evidence>
<protein>
    <submittedName>
        <fullName evidence="3">Putative transcriptional regulator YdeE</fullName>
    </submittedName>
</protein>
<dbReference type="EMBL" id="JACHIL010000002">
    <property type="protein sequence ID" value="MBB5090852.1"/>
    <property type="molecule type" value="Genomic_DNA"/>
</dbReference>
<dbReference type="PROSITE" id="PS50937">
    <property type="entry name" value="HTH_MERR_2"/>
    <property type="match status" value="1"/>
</dbReference>
<dbReference type="PANTHER" id="PTHR30204">
    <property type="entry name" value="REDOX-CYCLING DRUG-SENSING TRANSCRIPTIONAL ACTIVATOR SOXR"/>
    <property type="match status" value="1"/>
</dbReference>
<dbReference type="Pfam" id="PF06445">
    <property type="entry name" value="GyrI-like"/>
    <property type="match status" value="1"/>
</dbReference>
<organism evidence="3 4">
    <name type="scientific">Pseudochrobactrum saccharolyticum</name>
    <dbReference type="NCBI Taxonomy" id="354352"/>
    <lineage>
        <taxon>Bacteria</taxon>
        <taxon>Pseudomonadati</taxon>
        <taxon>Pseudomonadota</taxon>
        <taxon>Alphaproteobacteria</taxon>
        <taxon>Hyphomicrobiales</taxon>
        <taxon>Brucellaceae</taxon>
        <taxon>Pseudochrobactrum</taxon>
    </lineage>
</organism>
<dbReference type="GO" id="GO:0003700">
    <property type="term" value="F:DNA-binding transcription factor activity"/>
    <property type="evidence" value="ECO:0007669"/>
    <property type="project" value="InterPro"/>
</dbReference>
<comment type="caution">
    <text evidence="3">The sequence shown here is derived from an EMBL/GenBank/DDBJ whole genome shotgun (WGS) entry which is preliminary data.</text>
</comment>
<reference evidence="3 4" key="1">
    <citation type="submission" date="2020-08" db="EMBL/GenBank/DDBJ databases">
        <title>Genomic Encyclopedia of Type Strains, Phase IV (KMG-IV): sequencing the most valuable type-strain genomes for metagenomic binning, comparative biology and taxonomic classification.</title>
        <authorList>
            <person name="Goeker M."/>
        </authorList>
    </citation>
    <scope>NUCLEOTIDE SEQUENCE [LARGE SCALE GENOMIC DNA]</scope>
    <source>
        <strain evidence="3 4">DSM 25620</strain>
    </source>
</reference>